<comment type="caution">
    <text evidence="1">The sequence shown here is derived from an EMBL/GenBank/DDBJ whole genome shotgun (WGS) entry which is preliminary data.</text>
</comment>
<sequence length="78" mass="9136">MVDFRYWGKMIGGLVFESVKKQAEHMSMNTYPTGNTPNRNPNFDYEKIIRTIVEELIRCAAAKWYQYKQKNKGNGTEV</sequence>
<accession>A0A251ZWG0</accession>
<organism evidence="1 2">
    <name type="scientific">Acetobacter orientalis</name>
    <dbReference type="NCBI Taxonomy" id="146474"/>
    <lineage>
        <taxon>Bacteria</taxon>
        <taxon>Pseudomonadati</taxon>
        <taxon>Pseudomonadota</taxon>
        <taxon>Alphaproteobacteria</taxon>
        <taxon>Acetobacterales</taxon>
        <taxon>Acetobacteraceae</taxon>
        <taxon>Acetobacter</taxon>
    </lineage>
</organism>
<protein>
    <submittedName>
        <fullName evidence="1">Uncharacterized protein</fullName>
    </submittedName>
</protein>
<dbReference type="Proteomes" id="UP000194639">
    <property type="component" value="Unassembled WGS sequence"/>
</dbReference>
<reference evidence="1 2" key="1">
    <citation type="submission" date="2014-06" db="EMBL/GenBank/DDBJ databases">
        <authorList>
            <person name="Ju J."/>
            <person name="Zhang J."/>
        </authorList>
    </citation>
    <scope>NUCLEOTIDE SEQUENCE [LARGE SCALE GENOMIC DNA]</scope>
    <source>
        <strain evidence="1">DmW_045</strain>
    </source>
</reference>
<dbReference type="EMBL" id="JOMO01000104">
    <property type="protein sequence ID" value="OUI79017.1"/>
    <property type="molecule type" value="Genomic_DNA"/>
</dbReference>
<dbReference type="AlphaFoldDB" id="A0A251ZWG0"/>
<name>A0A251ZWG0_9PROT</name>
<evidence type="ECO:0000313" key="1">
    <source>
        <dbReference type="EMBL" id="OUI79017.1"/>
    </source>
</evidence>
<evidence type="ECO:0000313" key="2">
    <source>
        <dbReference type="Proteomes" id="UP000194639"/>
    </source>
</evidence>
<proteinExistence type="predicted"/>
<dbReference type="RefSeq" id="WP_086553287.1">
    <property type="nucleotide sequence ID" value="NZ_JOMO01000104.1"/>
</dbReference>
<gene>
    <name evidence="1" type="ORF">HK12_01375</name>
</gene>